<dbReference type="InterPro" id="IPR001845">
    <property type="entry name" value="HTH_ArsR_DNA-bd_dom"/>
</dbReference>
<comment type="caution">
    <text evidence="5">The sequence shown here is derived from an EMBL/GenBank/DDBJ whole genome shotgun (WGS) entry which is preliminary data.</text>
</comment>
<reference evidence="5" key="1">
    <citation type="submission" date="2020-08" db="EMBL/GenBank/DDBJ databases">
        <title>Genome public.</title>
        <authorList>
            <person name="Liu C."/>
            <person name="Sun Q."/>
        </authorList>
    </citation>
    <scope>NUCLEOTIDE SEQUENCE</scope>
    <source>
        <strain evidence="5">NSJ-32</strain>
    </source>
</reference>
<evidence type="ECO:0000256" key="2">
    <source>
        <dbReference type="ARBA" id="ARBA00023125"/>
    </source>
</evidence>
<evidence type="ECO:0000256" key="3">
    <source>
        <dbReference type="ARBA" id="ARBA00023163"/>
    </source>
</evidence>
<dbReference type="InterPro" id="IPR051081">
    <property type="entry name" value="HTH_MetalResp_TranReg"/>
</dbReference>
<dbReference type="RefSeq" id="WP_249289851.1">
    <property type="nucleotide sequence ID" value="NZ_JACRSQ010000017.1"/>
</dbReference>
<evidence type="ECO:0000313" key="5">
    <source>
        <dbReference type="EMBL" id="MBC8544166.1"/>
    </source>
</evidence>
<accession>A0A926DU81</accession>
<dbReference type="SMART" id="SM00418">
    <property type="entry name" value="HTH_ARSR"/>
    <property type="match status" value="1"/>
</dbReference>
<keyword evidence="2" id="KW-0238">DNA-binding</keyword>
<keyword evidence="1" id="KW-0805">Transcription regulation</keyword>
<evidence type="ECO:0000313" key="6">
    <source>
        <dbReference type="Proteomes" id="UP000657006"/>
    </source>
</evidence>
<dbReference type="Proteomes" id="UP000657006">
    <property type="component" value="Unassembled WGS sequence"/>
</dbReference>
<name>A0A926DU81_9FIRM</name>
<evidence type="ECO:0000259" key="4">
    <source>
        <dbReference type="PROSITE" id="PS50987"/>
    </source>
</evidence>
<feature type="domain" description="HTH arsR-type" evidence="4">
    <location>
        <begin position="229"/>
        <end position="324"/>
    </location>
</feature>
<dbReference type="InterPro" id="IPR036390">
    <property type="entry name" value="WH_DNA-bd_sf"/>
</dbReference>
<gene>
    <name evidence="5" type="ORF">H8730_11525</name>
</gene>
<dbReference type="Pfam" id="PF01022">
    <property type="entry name" value="HTH_5"/>
    <property type="match status" value="1"/>
</dbReference>
<dbReference type="PROSITE" id="PS50987">
    <property type="entry name" value="HTH_ARSR_2"/>
    <property type="match status" value="1"/>
</dbReference>
<protein>
    <submittedName>
        <fullName evidence="5">Winged helix-turn-helix transcriptional regulator</fullName>
    </submittedName>
</protein>
<dbReference type="Gene3D" id="1.10.10.10">
    <property type="entry name" value="Winged helix-like DNA-binding domain superfamily/Winged helix DNA-binding domain"/>
    <property type="match status" value="1"/>
</dbReference>
<evidence type="ECO:0000256" key="1">
    <source>
        <dbReference type="ARBA" id="ARBA00023015"/>
    </source>
</evidence>
<dbReference type="PANTHER" id="PTHR33154:SF38">
    <property type="entry name" value="HTH ARSR-TYPE DOMAIN-CONTAINING PROTEIN"/>
    <property type="match status" value="1"/>
</dbReference>
<dbReference type="EMBL" id="JACRSQ010000017">
    <property type="protein sequence ID" value="MBC8544166.1"/>
    <property type="molecule type" value="Genomic_DNA"/>
</dbReference>
<dbReference type="AlphaFoldDB" id="A0A926DU81"/>
<dbReference type="SUPFAM" id="SSF46785">
    <property type="entry name" value="Winged helix' DNA-binding domain"/>
    <property type="match status" value="1"/>
</dbReference>
<dbReference type="InterPro" id="IPR011991">
    <property type="entry name" value="ArsR-like_HTH"/>
</dbReference>
<keyword evidence="3" id="KW-0804">Transcription</keyword>
<proteinExistence type="predicted"/>
<keyword evidence="6" id="KW-1185">Reference proteome</keyword>
<dbReference type="GO" id="GO:0003700">
    <property type="term" value="F:DNA-binding transcription factor activity"/>
    <property type="evidence" value="ECO:0007669"/>
    <property type="project" value="InterPro"/>
</dbReference>
<organism evidence="5 6">
    <name type="scientific">Bianquea renquensis</name>
    <dbReference type="NCBI Taxonomy" id="2763661"/>
    <lineage>
        <taxon>Bacteria</taxon>
        <taxon>Bacillati</taxon>
        <taxon>Bacillota</taxon>
        <taxon>Clostridia</taxon>
        <taxon>Eubacteriales</taxon>
        <taxon>Bianqueaceae</taxon>
        <taxon>Bianquea</taxon>
    </lineage>
</organism>
<dbReference type="InterPro" id="IPR036388">
    <property type="entry name" value="WH-like_DNA-bd_sf"/>
</dbReference>
<dbReference type="GO" id="GO:0003677">
    <property type="term" value="F:DNA binding"/>
    <property type="evidence" value="ECO:0007669"/>
    <property type="project" value="UniProtKB-KW"/>
</dbReference>
<dbReference type="CDD" id="cd00090">
    <property type="entry name" value="HTH_ARSR"/>
    <property type="match status" value="1"/>
</dbReference>
<dbReference type="PANTHER" id="PTHR33154">
    <property type="entry name" value="TRANSCRIPTIONAL REGULATOR, ARSR FAMILY"/>
    <property type="match status" value="1"/>
</dbReference>
<sequence length="331" mass="38420">MFAHPVGLDFYQQAIQLPHYDALISSKNCPTPPESLFPFFHTDGLRSSVVTAYVNKHCNLFQLNTKNFLSLFLDKSNFKKFAITYYFGSSFNEKELQKLCLAEGETVARAMSILSETLSIKYFIDMFYHFNQLVDNMIDHLKELIPIITSYHTAHKTETLDILQRFISKENQCLIRKSVIIPDEETLISLDRQTFSVCYLNQSIIKSTSQGRKHFFVLGCDWAAYVSNAIDYRHVTMKSLMISLGHPTKIEIINELRKRELTISQLARRLQLARTSISRYIEDLLDELVIIKARKSGAEIYYRLNAIYFQYAKDTISKYLDDTLLDIDKLL</sequence>